<organism evidence="1 2">
    <name type="scientific">Tritrichomonas musculus</name>
    <dbReference type="NCBI Taxonomy" id="1915356"/>
    <lineage>
        <taxon>Eukaryota</taxon>
        <taxon>Metamonada</taxon>
        <taxon>Parabasalia</taxon>
        <taxon>Tritrichomonadida</taxon>
        <taxon>Tritrichomonadidae</taxon>
        <taxon>Tritrichomonas</taxon>
    </lineage>
</organism>
<dbReference type="EMBL" id="JAPFFF010000054">
    <property type="protein sequence ID" value="KAK8838798.1"/>
    <property type="molecule type" value="Genomic_DNA"/>
</dbReference>
<evidence type="ECO:0000313" key="1">
    <source>
        <dbReference type="EMBL" id="KAK8838798.1"/>
    </source>
</evidence>
<dbReference type="InterPro" id="IPR027819">
    <property type="entry name" value="C9orf72"/>
</dbReference>
<name>A0ABR2GXX4_9EUKA</name>
<keyword evidence="2" id="KW-1185">Reference proteome</keyword>
<dbReference type="PANTHER" id="PTHR31855">
    <property type="entry name" value="GUANINE NUCLEOTIDE EXCHANGE C9ORF72"/>
    <property type="match status" value="1"/>
</dbReference>
<dbReference type="Proteomes" id="UP001470230">
    <property type="component" value="Unassembled WGS sequence"/>
</dbReference>
<evidence type="ECO:0000313" key="2">
    <source>
        <dbReference type="Proteomes" id="UP001470230"/>
    </source>
</evidence>
<gene>
    <name evidence="1" type="ORF">M9Y10_032837</name>
</gene>
<accession>A0ABR2GXX4</accession>
<comment type="caution">
    <text evidence="1">The sequence shown here is derived from an EMBL/GenBank/DDBJ whole genome shotgun (WGS) entry which is preliminary data.</text>
</comment>
<dbReference type="PROSITE" id="PS51835">
    <property type="entry name" value="DENN_C9ORF72"/>
    <property type="match status" value="1"/>
</dbReference>
<proteinExistence type="predicted"/>
<sequence>MQKDDKNRPLSGVFIGSFDLLTGIRLCHKKVFKELTDQQIEDIIKISLSNVHRQEQRSFENFSVSSIEIQCYKLLVKCAIFNISSSKNRYHYYSVGLIFDSNNIRKNEHLNEMLIFWTKVLANNVRNLLVQNNPKQDTSYVNYSSLGNLINRISDECLALAQSKIDILPSFELIKPFDENFYATALTSHIQTQMTTVIELPPFEDNEPFNFQNLQTSQKNKINTISKVKPPISRATSLNEQESNIPYQPFNHKFIDLLHFLSHFILPSQRELSSLNVKNYPTPGLFLQCVCSQKVTPEEYLSISPRPTTWIRLQDMKIFRTNEKFFLEQYRSAIQSNLYTTNENDSNNSSISPYFKPFWPISSKSKKDQINKMIILTMSLNNCSSWASSTVSMLQCSPKFARNMAAEQQMTSIIRLTFAFIAVKNESLELQNEDHECLSAKQISEIQNKEFDSLSNDDLLMITSLSQIFDENTYRQMQIFLSNVYK</sequence>
<evidence type="ECO:0008006" key="3">
    <source>
        <dbReference type="Google" id="ProtNLM"/>
    </source>
</evidence>
<reference evidence="1 2" key="1">
    <citation type="submission" date="2024-04" db="EMBL/GenBank/DDBJ databases">
        <title>Tritrichomonas musculus Genome.</title>
        <authorList>
            <person name="Alves-Ferreira E."/>
            <person name="Grigg M."/>
            <person name="Lorenzi H."/>
            <person name="Galac M."/>
        </authorList>
    </citation>
    <scope>NUCLEOTIDE SEQUENCE [LARGE SCALE GENOMIC DNA]</scope>
    <source>
        <strain evidence="1 2">EAF2021</strain>
    </source>
</reference>
<dbReference type="PANTHER" id="PTHR31855:SF2">
    <property type="entry name" value="GUANINE NUCLEOTIDE EXCHANGE FACTOR C9ORF72"/>
    <property type="match status" value="1"/>
</dbReference>
<protein>
    <recommendedName>
        <fullName evidence="3">Initiator binding domain-containing protein</fullName>
    </recommendedName>
</protein>
<dbReference type="Pfam" id="PF15019">
    <property type="entry name" value="C9orf72-like"/>
    <property type="match status" value="2"/>
</dbReference>